<protein>
    <recommendedName>
        <fullName evidence="13">Sodium/hydrogen exchanger</fullName>
    </recommendedName>
</protein>
<evidence type="ECO:0000256" key="7">
    <source>
        <dbReference type="ARBA" id="ARBA00022753"/>
    </source>
</evidence>
<dbReference type="GO" id="GO:0055038">
    <property type="term" value="C:recycling endosome membrane"/>
    <property type="evidence" value="ECO:0007669"/>
    <property type="project" value="UniProtKB-SubCell"/>
</dbReference>
<dbReference type="PRINTS" id="PR01088">
    <property type="entry name" value="NAHEXCHNGR6"/>
</dbReference>
<dbReference type="InterPro" id="IPR004709">
    <property type="entry name" value="NaH_exchanger"/>
</dbReference>
<evidence type="ECO:0000256" key="11">
    <source>
        <dbReference type="ARBA" id="ARBA00023136"/>
    </source>
</evidence>
<dbReference type="PANTHER" id="PTHR10110">
    <property type="entry name" value="SODIUM/HYDROGEN EXCHANGER"/>
    <property type="match status" value="1"/>
</dbReference>
<keyword evidence="6 13" id="KW-0812">Transmembrane</keyword>
<evidence type="ECO:0000313" key="16">
    <source>
        <dbReference type="Ensembl" id="ENSACLP00000055010.1"/>
    </source>
</evidence>
<keyword evidence="5" id="KW-1003">Cell membrane</keyword>
<evidence type="ECO:0000256" key="8">
    <source>
        <dbReference type="ARBA" id="ARBA00022989"/>
    </source>
</evidence>
<dbReference type="GO" id="GO:0051453">
    <property type="term" value="P:regulation of intracellular pH"/>
    <property type="evidence" value="ECO:0007669"/>
    <property type="project" value="TreeGrafter"/>
</dbReference>
<evidence type="ECO:0000256" key="2">
    <source>
        <dbReference type="ARBA" id="ARBA00004651"/>
    </source>
</evidence>
<evidence type="ECO:0000256" key="6">
    <source>
        <dbReference type="ARBA" id="ARBA00022692"/>
    </source>
</evidence>
<dbReference type="NCBIfam" id="TIGR00840">
    <property type="entry name" value="b_cpa1"/>
    <property type="match status" value="1"/>
</dbReference>
<dbReference type="Ensembl" id="ENSACLT00000088361.1">
    <property type="protein sequence ID" value="ENSACLP00000055010.1"/>
    <property type="gene ID" value="ENSACLG00000020243.2"/>
</dbReference>
<comment type="subcellular location">
    <subcellularLocation>
        <location evidence="2">Cell membrane</location>
        <topology evidence="2">Multi-pass membrane protein</topology>
    </subcellularLocation>
    <subcellularLocation>
        <location evidence="1">Recycling endosome membrane</location>
        <topology evidence="1">Multi-pass membrane protein</topology>
    </subcellularLocation>
</comment>
<dbReference type="AlphaFoldDB" id="A0AAX7TFB6"/>
<evidence type="ECO:0000256" key="12">
    <source>
        <dbReference type="ARBA" id="ARBA00023201"/>
    </source>
</evidence>
<organism evidence="16 17">
    <name type="scientific">Astatotilapia calliptera</name>
    <name type="common">Eastern happy</name>
    <name type="synonym">Chromis callipterus</name>
    <dbReference type="NCBI Taxonomy" id="8154"/>
    <lineage>
        <taxon>Eukaryota</taxon>
        <taxon>Metazoa</taxon>
        <taxon>Chordata</taxon>
        <taxon>Craniata</taxon>
        <taxon>Vertebrata</taxon>
        <taxon>Euteleostomi</taxon>
        <taxon>Actinopterygii</taxon>
        <taxon>Neopterygii</taxon>
        <taxon>Teleostei</taxon>
        <taxon>Neoteleostei</taxon>
        <taxon>Acanthomorphata</taxon>
        <taxon>Ovalentaria</taxon>
        <taxon>Cichlomorphae</taxon>
        <taxon>Cichliformes</taxon>
        <taxon>Cichlidae</taxon>
        <taxon>African cichlids</taxon>
        <taxon>Pseudocrenilabrinae</taxon>
        <taxon>Haplochromini</taxon>
        <taxon>Astatotilapia</taxon>
    </lineage>
</organism>
<reference evidence="16" key="3">
    <citation type="submission" date="2025-09" db="UniProtKB">
        <authorList>
            <consortium name="Ensembl"/>
        </authorList>
    </citation>
    <scope>IDENTIFICATION</scope>
</reference>
<comment type="similarity">
    <text evidence="3 13">Belongs to the monovalent cation:proton antiporter 1 (CPA1) transporter (TC 2.A.36) family.</text>
</comment>
<feature type="transmembrane region" description="Helical" evidence="14">
    <location>
        <begin position="204"/>
        <end position="226"/>
    </location>
</feature>
<dbReference type="GO" id="GO:0098719">
    <property type="term" value="P:sodium ion import across plasma membrane"/>
    <property type="evidence" value="ECO:0007669"/>
    <property type="project" value="TreeGrafter"/>
</dbReference>
<dbReference type="Pfam" id="PF00999">
    <property type="entry name" value="Na_H_Exchanger"/>
    <property type="match status" value="1"/>
</dbReference>
<evidence type="ECO:0000256" key="14">
    <source>
        <dbReference type="SAM" id="Phobius"/>
    </source>
</evidence>
<name>A0AAX7TFB6_ASTCA</name>
<evidence type="ECO:0000256" key="9">
    <source>
        <dbReference type="ARBA" id="ARBA00023053"/>
    </source>
</evidence>
<dbReference type="GeneTree" id="ENSGT00940000153460"/>
<feature type="transmembrane region" description="Helical" evidence="14">
    <location>
        <begin position="401"/>
        <end position="422"/>
    </location>
</feature>
<dbReference type="InterPro" id="IPR002090">
    <property type="entry name" value="NHE-6/7/9"/>
</dbReference>
<reference evidence="16" key="1">
    <citation type="submission" date="2018-05" db="EMBL/GenBank/DDBJ databases">
        <authorList>
            <person name="Datahose"/>
        </authorList>
    </citation>
    <scope>NUCLEOTIDE SEQUENCE</scope>
</reference>
<gene>
    <name evidence="16" type="primary">SLC9A7</name>
</gene>
<dbReference type="Gene3D" id="6.10.140.1330">
    <property type="match status" value="1"/>
</dbReference>
<evidence type="ECO:0000256" key="4">
    <source>
        <dbReference type="ARBA" id="ARBA00022448"/>
    </source>
</evidence>
<keyword evidence="17" id="KW-1185">Reference proteome</keyword>
<evidence type="ECO:0000256" key="1">
    <source>
        <dbReference type="ARBA" id="ARBA00004195"/>
    </source>
</evidence>
<evidence type="ECO:0000259" key="15">
    <source>
        <dbReference type="Pfam" id="PF00999"/>
    </source>
</evidence>
<evidence type="ECO:0000256" key="13">
    <source>
        <dbReference type="RuleBase" id="RU003722"/>
    </source>
</evidence>
<keyword evidence="8 14" id="KW-1133">Transmembrane helix</keyword>
<keyword evidence="4 13" id="KW-0813">Transport</keyword>
<dbReference type="InterPro" id="IPR018422">
    <property type="entry name" value="Cation/H_exchanger_CPA1"/>
</dbReference>
<proteinExistence type="inferred from homology"/>
<keyword evidence="10 13" id="KW-0406">Ion transport</keyword>
<dbReference type="GO" id="GO:0005886">
    <property type="term" value="C:plasma membrane"/>
    <property type="evidence" value="ECO:0007669"/>
    <property type="project" value="UniProtKB-SubCell"/>
</dbReference>
<keyword evidence="9" id="KW-0915">Sodium</keyword>
<keyword evidence="12 13" id="KW-0739">Sodium transport</keyword>
<feature type="transmembrane region" description="Helical" evidence="14">
    <location>
        <begin position="246"/>
        <end position="264"/>
    </location>
</feature>
<dbReference type="GO" id="GO:0015385">
    <property type="term" value="F:sodium:proton antiporter activity"/>
    <property type="evidence" value="ECO:0007669"/>
    <property type="project" value="InterPro"/>
</dbReference>
<feature type="transmembrane region" description="Helical" evidence="14">
    <location>
        <begin position="65"/>
        <end position="83"/>
    </location>
</feature>
<keyword evidence="11 14" id="KW-0472">Membrane</keyword>
<feature type="transmembrane region" description="Helical" evidence="14">
    <location>
        <begin position="351"/>
        <end position="380"/>
    </location>
</feature>
<evidence type="ECO:0000256" key="10">
    <source>
        <dbReference type="ARBA" id="ARBA00023065"/>
    </source>
</evidence>
<feature type="domain" description="Cation/H+ exchanger transmembrane" evidence="15">
    <location>
        <begin position="76"/>
        <end position="523"/>
    </location>
</feature>
<sequence>FHKRCWWRVGLKRRRKSSADGAEMMAAWILLSCAWAQGMRAEDFAMEELATEKEAEESHRQDSFNMLTFILLLTLTILTIWLFKHRRVRFLHETGLAMIYGLLVGVILRYGIPANSYHNKTPASCSLREGPTSTLLLNVSGKFFEYTLKGEINSREIHNVEQNDMLRKVTFDPEVFFNILLPPIIFHAGYSLKKRHFFRNLGSIITYAFLGTAVSCFVIGNLMYGVVKLMQAVGQLTGKFYYTDCLFFGAIISATDPVTVLAIFNELHADGDLYALLFGESVMNDAVAIVLSSSIVAYQPAGANTHQFDASAFFKSVGVFIGIFSGSFVMGAATGVVTFTKLHCFPLLETALFFLMSWSTFLLAEACGFTGVVAVLFCGITQAHYTYNNLSEESTKRTKQLFEVLHFLAENFIFSYMGLALFTFQNHIFSPVFIIGAFIAIFIGRALNIYPLSFLLNLGRRHKIKGNFQHMMMFAGLRGAMAFALAIRDTATYARQMMFTTTLLIVFFTVWVFGGGTTPMLSWLHIRLENQSLCYLCVFVQDGPQAEGQSKTKQESAWLFRLWYTFDHNYLKPILTHSGPPLTSTLPSYCGPLASCLTTPRAYENHEQLRDPDSDLIRGDADLTFTFGDTAITANGAANGKRSGSTSEEALERELDSREQELLSRGTRLVFPIEDHI</sequence>
<keyword evidence="7" id="KW-0967">Endosome</keyword>
<keyword evidence="13" id="KW-0050">Antiport</keyword>
<reference evidence="16" key="2">
    <citation type="submission" date="2025-08" db="UniProtKB">
        <authorList>
            <consortium name="Ensembl"/>
        </authorList>
    </citation>
    <scope>IDENTIFICATION</scope>
</reference>
<evidence type="ECO:0000256" key="3">
    <source>
        <dbReference type="ARBA" id="ARBA00007367"/>
    </source>
</evidence>
<dbReference type="PRINTS" id="PR01084">
    <property type="entry name" value="NAHEXCHNGR"/>
</dbReference>
<dbReference type="Proteomes" id="UP000265100">
    <property type="component" value="Chromosome 23"/>
</dbReference>
<dbReference type="InterPro" id="IPR006153">
    <property type="entry name" value="Cation/H_exchanger_TM"/>
</dbReference>
<dbReference type="GO" id="GO:0015386">
    <property type="term" value="F:potassium:proton antiporter activity"/>
    <property type="evidence" value="ECO:0007669"/>
    <property type="project" value="TreeGrafter"/>
</dbReference>
<feature type="transmembrane region" description="Helical" evidence="14">
    <location>
        <begin position="428"/>
        <end position="447"/>
    </location>
</feature>
<feature type="transmembrane region" description="Helical" evidence="14">
    <location>
        <begin position="95"/>
        <end position="112"/>
    </location>
</feature>
<evidence type="ECO:0000256" key="5">
    <source>
        <dbReference type="ARBA" id="ARBA00022475"/>
    </source>
</evidence>
<accession>A0AAX7TFB6</accession>
<feature type="transmembrane region" description="Helical" evidence="14">
    <location>
        <begin position="317"/>
        <end position="339"/>
    </location>
</feature>
<evidence type="ECO:0000313" key="17">
    <source>
        <dbReference type="Proteomes" id="UP000265100"/>
    </source>
</evidence>
<dbReference type="PANTHER" id="PTHR10110:SF62">
    <property type="entry name" value="SODIUM_HYDROGEN EXCHANGER 7"/>
    <property type="match status" value="1"/>
</dbReference>